<comment type="caution">
    <text evidence="8">The sequence shown here is derived from an EMBL/GenBank/DDBJ whole genome shotgun (WGS) entry which is preliminary data.</text>
</comment>
<comment type="subcellular location">
    <subcellularLocation>
        <location evidence="1">Cell envelope</location>
    </subcellularLocation>
</comment>
<reference evidence="8 9" key="1">
    <citation type="submission" date="2018-06" db="EMBL/GenBank/DDBJ databases">
        <authorList>
            <consortium name="Pathogen Informatics"/>
            <person name="Doyle S."/>
        </authorList>
    </citation>
    <scope>NUCLEOTIDE SEQUENCE [LARGE SCALE GENOMIC DNA]</scope>
    <source>
        <strain evidence="8 9">NCTC10698</strain>
    </source>
</reference>
<feature type="region of interest" description="Disordered" evidence="3">
    <location>
        <begin position="1"/>
        <end position="22"/>
    </location>
</feature>
<dbReference type="InterPro" id="IPR006143">
    <property type="entry name" value="RND_pump_MFP"/>
</dbReference>
<evidence type="ECO:0000259" key="7">
    <source>
        <dbReference type="Pfam" id="PF25967"/>
    </source>
</evidence>
<evidence type="ECO:0000313" key="8">
    <source>
        <dbReference type="EMBL" id="SUY78142.1"/>
    </source>
</evidence>
<proteinExistence type="inferred from homology"/>
<dbReference type="SUPFAM" id="SSF111369">
    <property type="entry name" value="HlyD-like secretion proteins"/>
    <property type="match status" value="1"/>
</dbReference>
<dbReference type="Proteomes" id="UP000255070">
    <property type="component" value="Unassembled WGS sequence"/>
</dbReference>
<dbReference type="AlphaFoldDB" id="A0A8B4S4S3"/>
<dbReference type="Pfam" id="PF25944">
    <property type="entry name" value="Beta-barrel_RND"/>
    <property type="match status" value="1"/>
</dbReference>
<dbReference type="Gene3D" id="2.40.420.20">
    <property type="match status" value="1"/>
</dbReference>
<dbReference type="PANTHER" id="PTHR30158">
    <property type="entry name" value="ACRA/E-RELATED COMPONENT OF DRUG EFFLUX TRANSPORTER"/>
    <property type="match status" value="1"/>
</dbReference>
<name>A0A8B4S4S3_COMTE</name>
<dbReference type="InterPro" id="IPR058626">
    <property type="entry name" value="MdtA-like_b-barrel"/>
</dbReference>
<evidence type="ECO:0000256" key="1">
    <source>
        <dbReference type="ARBA" id="ARBA00004196"/>
    </source>
</evidence>
<protein>
    <submittedName>
        <fullName evidence="8">Multidrug resistance protein mexA</fullName>
    </submittedName>
</protein>
<feature type="domain" description="Multidrug resistance protein MdtA-like barrel-sandwich hybrid" evidence="5">
    <location>
        <begin position="103"/>
        <end position="244"/>
    </location>
</feature>
<evidence type="ECO:0000256" key="3">
    <source>
        <dbReference type="SAM" id="MobiDB-lite"/>
    </source>
</evidence>
<organism evidence="8 9">
    <name type="scientific">Comamonas testosteroni</name>
    <name type="common">Pseudomonas testosteroni</name>
    <dbReference type="NCBI Taxonomy" id="285"/>
    <lineage>
        <taxon>Bacteria</taxon>
        <taxon>Pseudomonadati</taxon>
        <taxon>Pseudomonadota</taxon>
        <taxon>Betaproteobacteria</taxon>
        <taxon>Burkholderiales</taxon>
        <taxon>Comamonadaceae</taxon>
        <taxon>Comamonas</taxon>
    </lineage>
</organism>
<dbReference type="InterPro" id="IPR058624">
    <property type="entry name" value="MdtA-like_HH"/>
</dbReference>
<evidence type="ECO:0000259" key="5">
    <source>
        <dbReference type="Pfam" id="PF25917"/>
    </source>
</evidence>
<feature type="domain" description="Multidrug resistance protein MdtA-like beta-barrel" evidence="6">
    <location>
        <begin position="249"/>
        <end position="336"/>
    </location>
</feature>
<dbReference type="Pfam" id="PF25876">
    <property type="entry name" value="HH_MFP_RND"/>
    <property type="match status" value="1"/>
</dbReference>
<dbReference type="EMBL" id="UFXL01000001">
    <property type="protein sequence ID" value="SUY78142.1"/>
    <property type="molecule type" value="Genomic_DNA"/>
</dbReference>
<dbReference type="FunFam" id="2.40.420.20:FF:000001">
    <property type="entry name" value="Efflux RND transporter periplasmic adaptor subunit"/>
    <property type="match status" value="1"/>
</dbReference>
<evidence type="ECO:0000259" key="6">
    <source>
        <dbReference type="Pfam" id="PF25944"/>
    </source>
</evidence>
<dbReference type="Gene3D" id="2.40.50.100">
    <property type="match status" value="1"/>
</dbReference>
<dbReference type="InterPro" id="IPR058625">
    <property type="entry name" value="MdtA-like_BSH"/>
</dbReference>
<evidence type="ECO:0000313" key="9">
    <source>
        <dbReference type="Proteomes" id="UP000255070"/>
    </source>
</evidence>
<gene>
    <name evidence="8" type="primary">mexA</name>
    <name evidence="8" type="ORF">NCTC10698_03053</name>
</gene>
<dbReference type="GO" id="GO:0046677">
    <property type="term" value="P:response to antibiotic"/>
    <property type="evidence" value="ECO:0007669"/>
    <property type="project" value="TreeGrafter"/>
</dbReference>
<dbReference type="Pfam" id="PF25917">
    <property type="entry name" value="BSH_RND"/>
    <property type="match status" value="1"/>
</dbReference>
<feature type="domain" description="Multidrug resistance protein MdtA-like C-terminal permuted SH3" evidence="7">
    <location>
        <begin position="343"/>
        <end position="405"/>
    </location>
</feature>
<feature type="domain" description="Multidrug resistance protein MdtA-like alpha-helical hairpin" evidence="4">
    <location>
        <begin position="143"/>
        <end position="212"/>
    </location>
</feature>
<keyword evidence="9" id="KW-1185">Reference proteome</keyword>
<dbReference type="Gene3D" id="1.10.287.470">
    <property type="entry name" value="Helix hairpin bin"/>
    <property type="match status" value="1"/>
</dbReference>
<dbReference type="GO" id="GO:0022857">
    <property type="term" value="F:transmembrane transporter activity"/>
    <property type="evidence" value="ECO:0007669"/>
    <property type="project" value="InterPro"/>
</dbReference>
<evidence type="ECO:0000259" key="4">
    <source>
        <dbReference type="Pfam" id="PF25876"/>
    </source>
</evidence>
<dbReference type="InterPro" id="IPR058627">
    <property type="entry name" value="MdtA-like_C"/>
</dbReference>
<accession>A0A8B4S4S3</accession>
<dbReference type="GO" id="GO:0005886">
    <property type="term" value="C:plasma membrane"/>
    <property type="evidence" value="ECO:0007669"/>
    <property type="project" value="UniProtKB-SubCell"/>
</dbReference>
<dbReference type="NCBIfam" id="TIGR01730">
    <property type="entry name" value="RND_mfp"/>
    <property type="match status" value="1"/>
</dbReference>
<dbReference type="Gene3D" id="2.40.30.170">
    <property type="match status" value="1"/>
</dbReference>
<comment type="similarity">
    <text evidence="2">Belongs to the membrane fusion protein (MFP) (TC 8.A.1) family.</text>
</comment>
<feature type="region of interest" description="Disordered" evidence="3">
    <location>
        <begin position="423"/>
        <end position="444"/>
    </location>
</feature>
<dbReference type="PANTHER" id="PTHR30158:SF3">
    <property type="entry name" value="MULTIDRUG EFFLUX PUMP SUBUNIT ACRA-RELATED"/>
    <property type="match status" value="1"/>
</dbReference>
<dbReference type="Pfam" id="PF25967">
    <property type="entry name" value="RND-MFP_C"/>
    <property type="match status" value="1"/>
</dbReference>
<evidence type="ECO:0000256" key="2">
    <source>
        <dbReference type="ARBA" id="ARBA00009477"/>
    </source>
</evidence>
<sequence>MLTSSLVQTAPRMKIDQPASLSPRREAHFSCLPSASRQGHRQQRWTLAVGAMLIAAALVGCSKPEAEQKGPLKSEPKVGVVTLQSQSQQLDASLPGRTRAFMTAEVRPQVSGIIQQRLFTEGALVKQGQQLYQIDAASLKAAEASAAAAVAKAEASQRTLAATARRNAELVKIDAISKQAFDESQAAAAQSASDVAVAKANLETARINLKYSRIEAPIGGRIALSAVTPGALVTANQATALTTIVRLDPMYVDFTQSSTDLMQLKRDLDSGRYQKVEGNKIPVRIQLDDGSDYPHQGKLAFAGVIVNDTTGTLTLRAEVPNPDGMLMPGMYVKALLPTALAPDALLVPQQSVTRDLTGRANVMVVKDGDVVEKRDVELDRAVGAFWLLKTGLKAGERVMVDGFQRIKPGDKVQTVEVDLKAKAERKSQRGEPPVQAAADAPAKK</sequence>